<keyword evidence="1 3" id="KW-0378">Hydrolase</keyword>
<name>A0A7C6EK49_UNCW3</name>
<organism evidence="3">
    <name type="scientific">candidate division WOR-3 bacterium</name>
    <dbReference type="NCBI Taxonomy" id="2052148"/>
    <lineage>
        <taxon>Bacteria</taxon>
        <taxon>Bacteria division WOR-3</taxon>
    </lineage>
</organism>
<dbReference type="InterPro" id="IPR008979">
    <property type="entry name" value="Galactose-bd-like_sf"/>
</dbReference>
<proteinExistence type="predicted"/>
<dbReference type="SUPFAM" id="SSF53474">
    <property type="entry name" value="alpha/beta-Hydrolases"/>
    <property type="match status" value="1"/>
</dbReference>
<evidence type="ECO:0000313" key="3">
    <source>
        <dbReference type="EMBL" id="HHS63085.1"/>
    </source>
</evidence>
<dbReference type="Pfam" id="PF02129">
    <property type="entry name" value="Peptidase_S15"/>
    <property type="match status" value="1"/>
</dbReference>
<reference evidence="3" key="1">
    <citation type="journal article" date="2020" name="mSystems">
        <title>Genome- and Community-Level Interaction Insights into Carbon Utilization and Element Cycling Functions of Hydrothermarchaeota in Hydrothermal Sediment.</title>
        <authorList>
            <person name="Zhou Z."/>
            <person name="Liu Y."/>
            <person name="Xu W."/>
            <person name="Pan J."/>
            <person name="Luo Z.H."/>
            <person name="Li M."/>
        </authorList>
    </citation>
    <scope>NUCLEOTIDE SEQUENCE [LARGE SCALE GENOMIC DNA]</scope>
    <source>
        <strain evidence="3">SpSt-783</strain>
    </source>
</reference>
<dbReference type="Gene3D" id="3.40.50.1820">
    <property type="entry name" value="alpha/beta hydrolase"/>
    <property type="match status" value="2"/>
</dbReference>
<dbReference type="Pfam" id="PF08530">
    <property type="entry name" value="PepX_C"/>
    <property type="match status" value="1"/>
</dbReference>
<dbReference type="InterPro" id="IPR029058">
    <property type="entry name" value="AB_hydrolase_fold"/>
</dbReference>
<dbReference type="InterPro" id="IPR005674">
    <property type="entry name" value="CocE/Ser_esterase"/>
</dbReference>
<gene>
    <name evidence="3" type="ORF">ENV70_05700</name>
</gene>
<accession>A0A7C6EK49</accession>
<feature type="domain" description="Xaa-Pro dipeptidyl-peptidase C-terminal" evidence="2">
    <location>
        <begin position="287"/>
        <end position="539"/>
    </location>
</feature>
<dbReference type="InterPro" id="IPR000383">
    <property type="entry name" value="Xaa-Pro-like_dom"/>
</dbReference>
<dbReference type="InterPro" id="IPR026444">
    <property type="entry name" value="Secre_tail"/>
</dbReference>
<dbReference type="NCBIfam" id="TIGR00976">
    <property type="entry name" value="CocE_NonD"/>
    <property type="match status" value="2"/>
</dbReference>
<dbReference type="Gene3D" id="2.60.120.260">
    <property type="entry name" value="Galactose-binding domain-like"/>
    <property type="match status" value="1"/>
</dbReference>
<dbReference type="SMART" id="SM00939">
    <property type="entry name" value="PepX_C"/>
    <property type="match status" value="1"/>
</dbReference>
<dbReference type="EMBL" id="DTHJ01000119">
    <property type="protein sequence ID" value="HHS63085.1"/>
    <property type="molecule type" value="Genomic_DNA"/>
</dbReference>
<protein>
    <submittedName>
        <fullName evidence="3">CocE/NonD family hydrolase</fullName>
    </submittedName>
</protein>
<dbReference type="NCBIfam" id="TIGR04183">
    <property type="entry name" value="Por_Secre_tail"/>
    <property type="match status" value="1"/>
</dbReference>
<dbReference type="AlphaFoldDB" id="A0A7C6EK49"/>
<dbReference type="GO" id="GO:0008239">
    <property type="term" value="F:dipeptidyl-peptidase activity"/>
    <property type="evidence" value="ECO:0007669"/>
    <property type="project" value="InterPro"/>
</dbReference>
<sequence>MKYIRIIIMCIAIITTLLFGYQTDSVGMPMRDGIKLGTDIYRPFWNNPILKAPALIQRTPYERGWDDTYITLICDIMGYALVVQNLRGYGDSEGEPMVFWTDGWGDLQDGYDAVEWVAGRNWCNGKIGMIGASAHGMTQYYAAGALPPHLVCCAPMVAAPNLYRDCAFTGGEFRKALVETWLQGVDTPWLIDSVCNYPNYCNRWSIVDLSQKYNVAHYPMFHIEGWYDMYTDGVLDAFSELQKRFHNQKLFIGPWGHGDAWGTREQGDLVYPPNAEMDELSFINMLLDWYDYWIKDGGGPVPPPKVKFYLMGDCNTQDTTLWNRWVEADTWPLPQVVYKRYYLRENNLLDTIPPTISKIDTFIYNPANPCTTYGGREFIGLTHGYGPIDQRPIENRSDVLIFSTPPLSSPLTVIGKLKFILYASSDRYDTDWAIRVTDVYPDGRSILVTDNILMARHRHGFDREDSLIPNVCDTFNIDLWSTAQVFNTGHRLRVIISSSNYPRFEKNPNTGAPFQRDDPNFVVATQKVYRTPVYPSHLLLPVFPTQVNIKELARQGLGEEGLFTQSISRSPAFRLKLNGTKNVEISVYNSLGRREWYMKRSFTLGEHPIRLPSLPSGVYFVQARIGEKEKVQKIVVIK</sequence>
<evidence type="ECO:0000256" key="1">
    <source>
        <dbReference type="ARBA" id="ARBA00022801"/>
    </source>
</evidence>
<dbReference type="InterPro" id="IPR013736">
    <property type="entry name" value="Xaa-Pro_dipept_C"/>
</dbReference>
<dbReference type="SUPFAM" id="SSF49785">
    <property type="entry name" value="Galactose-binding domain-like"/>
    <property type="match status" value="1"/>
</dbReference>
<evidence type="ECO:0000259" key="2">
    <source>
        <dbReference type="SMART" id="SM00939"/>
    </source>
</evidence>
<comment type="caution">
    <text evidence="3">The sequence shown here is derived from an EMBL/GenBank/DDBJ whole genome shotgun (WGS) entry which is preliminary data.</text>
</comment>